<dbReference type="SUPFAM" id="SSF56935">
    <property type="entry name" value="Porins"/>
    <property type="match status" value="1"/>
</dbReference>
<dbReference type="Proteomes" id="UP001209229">
    <property type="component" value="Unassembled WGS sequence"/>
</dbReference>
<accession>A0AAE3M590</accession>
<dbReference type="Gene3D" id="2.170.130.10">
    <property type="entry name" value="TonB-dependent receptor, plug domain"/>
    <property type="match status" value="1"/>
</dbReference>
<keyword evidence="2" id="KW-0675">Receptor</keyword>
<proteinExistence type="predicted"/>
<gene>
    <name evidence="2" type="ORF">OM075_11360</name>
</gene>
<keyword evidence="3" id="KW-1185">Reference proteome</keyword>
<feature type="domain" description="TonB-dependent receptor plug" evidence="1">
    <location>
        <begin position="148"/>
        <end position="222"/>
    </location>
</feature>
<dbReference type="InterPro" id="IPR012910">
    <property type="entry name" value="Plug_dom"/>
</dbReference>
<dbReference type="InterPro" id="IPR008969">
    <property type="entry name" value="CarboxyPept-like_regulatory"/>
</dbReference>
<organism evidence="2 3">
    <name type="scientific">Plebeiibacterium sediminum</name>
    <dbReference type="NCBI Taxonomy" id="2992112"/>
    <lineage>
        <taxon>Bacteria</taxon>
        <taxon>Pseudomonadati</taxon>
        <taxon>Bacteroidota</taxon>
        <taxon>Bacteroidia</taxon>
        <taxon>Marinilabiliales</taxon>
        <taxon>Marinilabiliaceae</taxon>
        <taxon>Plebeiibacterium</taxon>
    </lineage>
</organism>
<dbReference type="Pfam" id="PF07715">
    <property type="entry name" value="Plug"/>
    <property type="match status" value="1"/>
</dbReference>
<dbReference type="EMBL" id="JAPDPJ010000023">
    <property type="protein sequence ID" value="MCW3787070.1"/>
    <property type="molecule type" value="Genomic_DNA"/>
</dbReference>
<evidence type="ECO:0000313" key="3">
    <source>
        <dbReference type="Proteomes" id="UP001209229"/>
    </source>
</evidence>
<dbReference type="InterPro" id="IPR037066">
    <property type="entry name" value="Plug_dom_sf"/>
</dbReference>
<dbReference type="SUPFAM" id="SSF49464">
    <property type="entry name" value="Carboxypeptidase regulatory domain-like"/>
    <property type="match status" value="1"/>
</dbReference>
<dbReference type="Pfam" id="PF13715">
    <property type="entry name" value="CarbopepD_reg_2"/>
    <property type="match status" value="1"/>
</dbReference>
<dbReference type="AlphaFoldDB" id="A0AAE3M590"/>
<reference evidence="2" key="1">
    <citation type="submission" date="2022-10" db="EMBL/GenBank/DDBJ databases">
        <authorList>
            <person name="Yu W.X."/>
        </authorList>
    </citation>
    <scope>NUCLEOTIDE SEQUENCE</scope>
    <source>
        <strain evidence="2">AAT</strain>
    </source>
</reference>
<dbReference type="RefSeq" id="WP_301190635.1">
    <property type="nucleotide sequence ID" value="NZ_JAPDPJ010000023.1"/>
</dbReference>
<name>A0AAE3M590_9BACT</name>
<evidence type="ECO:0000259" key="1">
    <source>
        <dbReference type="Pfam" id="PF07715"/>
    </source>
</evidence>
<evidence type="ECO:0000313" key="2">
    <source>
        <dbReference type="EMBL" id="MCW3787070.1"/>
    </source>
</evidence>
<sequence length="778" mass="88650">MTFCRVQTIISLLLLSCCLLGQNRELVIKGEVLDANLNEAIPNVHVILDGGLNGTVTDSHGLFEITVSSQEYVKLVFYHTSFELDTVIVDFTTKMPILVKLKDKQYLQEEVTIKAYKESLVKGNIPGKILLKQKDVLITPSLLGEPDLVRTLQLLPGIQSVNEGNSGIYVRGGSPGQNFILFDGIELMNPSHLMGIYSVFNPFLVDNVSFYKGNAPIRYASRLASSIIVNSTENKLGDFNWSVNIGNITSNISYLAKSKNNKWFTSFGFRRSYIEGIQSIADLILQDDQNYFTNNKFNFYDFNGKVKYSSNCNNFVLSWYKGGDYFKYNRNENNISLNNTWGNEGVSLQWRKLITTNFSMNTSVSYSGYDSDLALSIVSQDLSFNTNYQHYQLRSDYLLLQDKSTIRFGGIVQHRTITPQNLDISLNSDEDKLSTKYTHRIFELYASNEFNIFPRLQMYLGGSVQLYQLSEKTMSGFSDEANLDTERDSDRILGKGLVTFNYQLNNDASIKASGNYTTQNIHLTSIASIPLPSDVWMPATQKVPEEVSSQFTLGYFKAFSSLNLEFGIEGYTRFLQNQLVLNLNVKGENVADFEDSFFKGDSKAYGAEFFIKRNSEKLNANLSYTLGWVKQRFDQLNNGKWHDAKYDRRHDINLLCSYKLNEKIELGSVFILATGNKATLPVGRYWMMGNIANDYDGINNFRMPLYHRLDLSVNYHVKSNLFKESVINFSIINVLNRSNPYFIFYDVSEGEENYQLDIKAQQVSLFPILPSLSWKVKF</sequence>
<comment type="caution">
    <text evidence="2">The sequence shown here is derived from an EMBL/GenBank/DDBJ whole genome shotgun (WGS) entry which is preliminary data.</text>
</comment>
<protein>
    <submittedName>
        <fullName evidence="2">TonB-dependent receptor</fullName>
    </submittedName>
</protein>
<dbReference type="PROSITE" id="PS51257">
    <property type="entry name" value="PROKAR_LIPOPROTEIN"/>
    <property type="match status" value="1"/>
</dbReference>